<evidence type="ECO:0008006" key="4">
    <source>
        <dbReference type="Google" id="ProtNLM"/>
    </source>
</evidence>
<proteinExistence type="predicted"/>
<keyword evidence="3" id="KW-1185">Reference proteome</keyword>
<accession>A0A1I6E930</accession>
<dbReference type="RefSeq" id="WP_092081314.1">
    <property type="nucleotide sequence ID" value="NZ_FOYI01000008.1"/>
</dbReference>
<name>A0A1I6E930_9RHOB</name>
<evidence type="ECO:0000256" key="1">
    <source>
        <dbReference type="SAM" id="SignalP"/>
    </source>
</evidence>
<dbReference type="EMBL" id="FOYI01000008">
    <property type="protein sequence ID" value="SFR14245.1"/>
    <property type="molecule type" value="Genomic_DNA"/>
</dbReference>
<organism evidence="2 3">
    <name type="scientific">Poseidonocella sedimentorum</name>
    <dbReference type="NCBI Taxonomy" id="871652"/>
    <lineage>
        <taxon>Bacteria</taxon>
        <taxon>Pseudomonadati</taxon>
        <taxon>Pseudomonadota</taxon>
        <taxon>Alphaproteobacteria</taxon>
        <taxon>Rhodobacterales</taxon>
        <taxon>Roseobacteraceae</taxon>
        <taxon>Poseidonocella</taxon>
    </lineage>
</organism>
<sequence length="116" mass="12859">MRFTTLAILSLLASPASAEFEQITERAAFLSLVEGRALHRPLIALTVTRQGGITGRGAGLAVRGSWEWRAGYFCRDLVWGTRDLGFNCQKVERDAQGRVRFTSDRGAGQSAEFRLR</sequence>
<dbReference type="Proteomes" id="UP000199302">
    <property type="component" value="Unassembled WGS sequence"/>
</dbReference>
<feature type="signal peptide" evidence="1">
    <location>
        <begin position="1"/>
        <end position="18"/>
    </location>
</feature>
<dbReference type="OrthoDB" id="7874348at2"/>
<protein>
    <recommendedName>
        <fullName evidence="4">Dihydrodipicolinate reductase</fullName>
    </recommendedName>
</protein>
<feature type="chain" id="PRO_5011734026" description="Dihydrodipicolinate reductase" evidence="1">
    <location>
        <begin position="19"/>
        <end position="116"/>
    </location>
</feature>
<evidence type="ECO:0000313" key="3">
    <source>
        <dbReference type="Proteomes" id="UP000199302"/>
    </source>
</evidence>
<dbReference type="STRING" id="871652.SAMN04515673_108106"/>
<gene>
    <name evidence="2" type="ORF">SAMN04515673_108106</name>
</gene>
<evidence type="ECO:0000313" key="2">
    <source>
        <dbReference type="EMBL" id="SFR14245.1"/>
    </source>
</evidence>
<dbReference type="AlphaFoldDB" id="A0A1I6E930"/>
<keyword evidence="1" id="KW-0732">Signal</keyword>
<reference evidence="2 3" key="1">
    <citation type="submission" date="2016-10" db="EMBL/GenBank/DDBJ databases">
        <authorList>
            <person name="de Groot N.N."/>
        </authorList>
    </citation>
    <scope>NUCLEOTIDE SEQUENCE [LARGE SCALE GENOMIC DNA]</scope>
    <source>
        <strain evidence="3">KMM 9023,NRIC 0796,JCM 17311,KCTC 23692</strain>
    </source>
</reference>